<dbReference type="EMBL" id="MN740275">
    <property type="protein sequence ID" value="QHT97330.1"/>
    <property type="molecule type" value="Genomic_DNA"/>
</dbReference>
<protein>
    <submittedName>
        <fullName evidence="1">Uncharacterized protein</fullName>
    </submittedName>
</protein>
<name>A0A6C0IXR7_9ZZZZ</name>
<dbReference type="AlphaFoldDB" id="A0A6C0IXR7"/>
<accession>A0A6C0IXR7</accession>
<sequence>MEFKIKSTKNANWNSLRGSKIDRDKIDLEHIEKNILNLVYKEFKDIKFKEVDNKYGKINYK</sequence>
<organism evidence="1">
    <name type="scientific">viral metagenome</name>
    <dbReference type="NCBI Taxonomy" id="1070528"/>
    <lineage>
        <taxon>unclassified sequences</taxon>
        <taxon>metagenomes</taxon>
        <taxon>organismal metagenomes</taxon>
    </lineage>
</organism>
<reference evidence="1" key="1">
    <citation type="journal article" date="2020" name="Nature">
        <title>Giant virus diversity and host interactions through global metagenomics.</title>
        <authorList>
            <person name="Schulz F."/>
            <person name="Roux S."/>
            <person name="Paez-Espino D."/>
            <person name="Jungbluth S."/>
            <person name="Walsh D.A."/>
            <person name="Denef V.J."/>
            <person name="McMahon K.D."/>
            <person name="Konstantinidis K.T."/>
            <person name="Eloe-Fadrosh E.A."/>
            <person name="Kyrpides N.C."/>
            <person name="Woyke T."/>
        </authorList>
    </citation>
    <scope>NUCLEOTIDE SEQUENCE</scope>
    <source>
        <strain evidence="1">GVMAG-M-3300025138-11</strain>
    </source>
</reference>
<proteinExistence type="predicted"/>
<evidence type="ECO:0000313" key="1">
    <source>
        <dbReference type="EMBL" id="QHT97330.1"/>
    </source>
</evidence>